<protein>
    <submittedName>
        <fullName evidence="4">Peptide ABC transporter ATPase</fullName>
    </submittedName>
</protein>
<dbReference type="STRING" id="1555112.LIP_0944"/>
<evidence type="ECO:0000256" key="2">
    <source>
        <dbReference type="ARBA" id="ARBA00022840"/>
    </source>
</evidence>
<dbReference type="InterPro" id="IPR003593">
    <property type="entry name" value="AAA+_ATPase"/>
</dbReference>
<dbReference type="PROSITE" id="PS00211">
    <property type="entry name" value="ABC_TRANSPORTER_1"/>
    <property type="match status" value="1"/>
</dbReference>
<evidence type="ECO:0000259" key="3">
    <source>
        <dbReference type="PROSITE" id="PS50893"/>
    </source>
</evidence>
<dbReference type="Gene3D" id="3.40.50.300">
    <property type="entry name" value="P-loop containing nucleotide triphosphate hydrolases"/>
    <property type="match status" value="1"/>
</dbReference>
<accession>A0A0K2SI46</accession>
<keyword evidence="2" id="KW-0067">ATP-binding</keyword>
<dbReference type="InterPro" id="IPR003439">
    <property type="entry name" value="ABC_transporter-like_ATP-bd"/>
</dbReference>
<dbReference type="PROSITE" id="PS50893">
    <property type="entry name" value="ABC_TRANSPORTER_2"/>
    <property type="match status" value="1"/>
</dbReference>
<dbReference type="InterPro" id="IPR017871">
    <property type="entry name" value="ABC_transporter-like_CS"/>
</dbReference>
<evidence type="ECO:0000256" key="1">
    <source>
        <dbReference type="ARBA" id="ARBA00022741"/>
    </source>
</evidence>
<feature type="domain" description="ABC transporter" evidence="3">
    <location>
        <begin position="10"/>
        <end position="256"/>
    </location>
</feature>
<dbReference type="CDD" id="cd03257">
    <property type="entry name" value="ABC_NikE_OppD_transporters"/>
    <property type="match status" value="1"/>
</dbReference>
<reference evidence="5" key="1">
    <citation type="submission" date="2015-07" db="EMBL/GenBank/DDBJ databases">
        <title>Complete genome sequence and phylogenetic analysis of Limnochorda pilosa.</title>
        <authorList>
            <person name="Watanabe M."/>
            <person name="Kojima H."/>
            <person name="Fukui M."/>
        </authorList>
    </citation>
    <scope>NUCLEOTIDE SEQUENCE [LARGE SCALE GENOMIC DNA]</scope>
    <source>
        <strain evidence="5">HC45</strain>
    </source>
</reference>
<dbReference type="GO" id="GO:0005524">
    <property type="term" value="F:ATP binding"/>
    <property type="evidence" value="ECO:0007669"/>
    <property type="project" value="UniProtKB-KW"/>
</dbReference>
<sequence length="266" mass="29666">MPHADDSVLIETQHLTRTFGQGAQQVRAVDDVSLRLHRGEIASVVGESGSGKSTLARLMLRLLQPSAGRILFEGADVTRQSRLPELRRYWQRVQAVFQDPSASFNQFLTVRRLLERGLGLEGSRLDSKERDARVRWALERVALNPGEMLAKLSHEMSGGERQRVMIARALVVRPLLLLADEPTTMVDASSRASILNVLLDLRDEFGMAILFITHDVSLATYVSDTLFVMHDGRLVESGGVERITASPEHAYTRQLFADAFTMSERG</sequence>
<dbReference type="SUPFAM" id="SSF52540">
    <property type="entry name" value="P-loop containing nucleoside triphosphate hydrolases"/>
    <property type="match status" value="1"/>
</dbReference>
<dbReference type="Pfam" id="PF00005">
    <property type="entry name" value="ABC_tran"/>
    <property type="match status" value="1"/>
</dbReference>
<dbReference type="PANTHER" id="PTHR43230">
    <property type="entry name" value="ABC-TYPE DIPEPTIDE/OLIGOPEPTIDE TRANSPORT SYSTEM, ATPASE COMPONENT"/>
    <property type="match status" value="1"/>
</dbReference>
<dbReference type="GO" id="GO:0016887">
    <property type="term" value="F:ATP hydrolysis activity"/>
    <property type="evidence" value="ECO:0007669"/>
    <property type="project" value="InterPro"/>
</dbReference>
<keyword evidence="5" id="KW-1185">Reference proteome</keyword>
<organism evidence="4 5">
    <name type="scientific">Limnochorda pilosa</name>
    <dbReference type="NCBI Taxonomy" id="1555112"/>
    <lineage>
        <taxon>Bacteria</taxon>
        <taxon>Bacillati</taxon>
        <taxon>Bacillota</taxon>
        <taxon>Limnochordia</taxon>
        <taxon>Limnochordales</taxon>
        <taxon>Limnochordaceae</taxon>
        <taxon>Limnochorda</taxon>
    </lineage>
</organism>
<dbReference type="SMART" id="SM00382">
    <property type="entry name" value="AAA"/>
    <property type="match status" value="1"/>
</dbReference>
<dbReference type="Proteomes" id="UP000065807">
    <property type="component" value="Chromosome"/>
</dbReference>
<reference evidence="5" key="2">
    <citation type="journal article" date="2016" name="Int. J. Syst. Evol. Microbiol.">
        <title>Complete genome sequence and cell structure of Limnochorda pilosa, a Gram-negative spore-former within the phylum Firmicutes.</title>
        <authorList>
            <person name="Watanabe M."/>
            <person name="Kojima H."/>
            <person name="Fukui M."/>
        </authorList>
    </citation>
    <scope>NUCLEOTIDE SEQUENCE [LARGE SCALE GENOMIC DNA]</scope>
    <source>
        <strain evidence="5">HC45</strain>
    </source>
</reference>
<name>A0A0K2SI46_LIMPI</name>
<evidence type="ECO:0000313" key="4">
    <source>
        <dbReference type="EMBL" id="BAS26801.1"/>
    </source>
</evidence>
<evidence type="ECO:0000313" key="5">
    <source>
        <dbReference type="Proteomes" id="UP000065807"/>
    </source>
</evidence>
<dbReference type="PANTHER" id="PTHR43230:SF3">
    <property type="entry name" value="ABC-TYPE DIPEPTIDE_OLIGOPEPTIDE TRANSPORT SYSTEM, ATPASE COMPONENT"/>
    <property type="match status" value="1"/>
</dbReference>
<gene>
    <name evidence="4" type="ORF">LIP_0944</name>
</gene>
<dbReference type="KEGG" id="lpil:LIP_0944"/>
<dbReference type="OrthoDB" id="9806285at2"/>
<keyword evidence="1" id="KW-0547">Nucleotide-binding</keyword>
<dbReference type="AlphaFoldDB" id="A0A0K2SI46"/>
<dbReference type="RefSeq" id="WP_068134877.1">
    <property type="nucleotide sequence ID" value="NZ_AP014924.1"/>
</dbReference>
<dbReference type="InterPro" id="IPR027417">
    <property type="entry name" value="P-loop_NTPase"/>
</dbReference>
<proteinExistence type="predicted"/>
<dbReference type="EMBL" id="AP014924">
    <property type="protein sequence ID" value="BAS26801.1"/>
    <property type="molecule type" value="Genomic_DNA"/>
</dbReference>